<evidence type="ECO:0000256" key="9">
    <source>
        <dbReference type="HAMAP-Rule" id="MF_00097"/>
    </source>
</evidence>
<dbReference type="eggNOG" id="COG0352">
    <property type="taxonomic scope" value="Bacteria"/>
</dbReference>
<dbReference type="InterPro" id="IPR022998">
    <property type="entry name" value="ThiamineP_synth_TenI"/>
</dbReference>
<dbReference type="RefSeq" id="WP_015234122.1">
    <property type="nucleotide sequence ID" value="NC_019793.1"/>
</dbReference>
<comment type="similarity">
    <text evidence="9 10">Belongs to the thiamine-phosphate synthase family.</text>
</comment>
<dbReference type="InterPro" id="IPR036206">
    <property type="entry name" value="ThiamineP_synth_sf"/>
</dbReference>
<evidence type="ECO:0000256" key="10">
    <source>
        <dbReference type="RuleBase" id="RU003826"/>
    </source>
</evidence>
<protein>
    <recommendedName>
        <fullName evidence="9">Thiamine-phosphate synthase</fullName>
        <shortName evidence="9">TP synthase</shortName>
        <shortName evidence="9">TPS</shortName>
        <ecNumber evidence="9">2.5.1.3</ecNumber>
    </recommendedName>
    <alternativeName>
        <fullName evidence="9">Thiamine-phosphate pyrophosphorylase</fullName>
        <shortName evidence="9">TMP pyrophosphorylase</shortName>
        <shortName evidence="9">TMP-PPase</shortName>
    </alternativeName>
</protein>
<dbReference type="EMBL" id="CP003382">
    <property type="protein sequence ID" value="AFZ65811.1"/>
    <property type="molecule type" value="Genomic_DNA"/>
</dbReference>
<dbReference type="UniPathway" id="UPA00060">
    <property type="reaction ID" value="UER00141"/>
</dbReference>
<dbReference type="CDD" id="cd00564">
    <property type="entry name" value="TMP_TenI"/>
    <property type="match status" value="1"/>
</dbReference>
<dbReference type="SUPFAM" id="SSF51391">
    <property type="entry name" value="Thiamin phosphate synthase"/>
    <property type="match status" value="1"/>
</dbReference>
<feature type="binding site" evidence="9">
    <location>
        <position position="69"/>
    </location>
    <ligand>
        <name>4-amino-2-methyl-5-(diphosphooxymethyl)pyrimidine</name>
        <dbReference type="ChEBI" id="CHEBI:57841"/>
    </ligand>
</feature>
<sequence length="211" mass="22612">MSLGHLYLVATPTPGQGEADFLTRVEAALQGGVDVLQLRCKDWEALPYLQLAERMGELARRYHVPLFVNDRPDVAFAAGADGVHLGQNDLPPVWSRAVAPGLLIGRSTHAPGQAEAALTDRPAYLAVGPVHATPTKPGRSAVGLSYVRWAAKHLPQPWYAIGGIDLSNVEAVLAAGARRIAVVRAILDAPDPARAAHEFRQCLRARQPEAC</sequence>
<feature type="binding site" evidence="9">
    <location>
        <position position="70"/>
    </location>
    <ligand>
        <name>Mg(2+)</name>
        <dbReference type="ChEBI" id="CHEBI:18420"/>
    </ligand>
</feature>
<dbReference type="PANTHER" id="PTHR20857">
    <property type="entry name" value="THIAMINE-PHOSPHATE PYROPHOSPHORYLASE"/>
    <property type="match status" value="1"/>
</dbReference>
<dbReference type="HOGENOM" id="CLU_018272_3_0_0"/>
<evidence type="ECO:0000256" key="2">
    <source>
        <dbReference type="ARBA" id="ARBA00022679"/>
    </source>
</evidence>
<dbReference type="Pfam" id="PF02581">
    <property type="entry name" value="TMP-TENI"/>
    <property type="match status" value="1"/>
</dbReference>
<feature type="domain" description="Thiamine phosphate synthase/TenI" evidence="12">
    <location>
        <begin position="6"/>
        <end position="186"/>
    </location>
</feature>
<dbReference type="PANTHER" id="PTHR20857:SF15">
    <property type="entry name" value="THIAMINE-PHOSPHATE SYNTHASE"/>
    <property type="match status" value="1"/>
</dbReference>
<feature type="binding site" evidence="9">
    <location>
        <position position="89"/>
    </location>
    <ligand>
        <name>Mg(2+)</name>
        <dbReference type="ChEBI" id="CHEBI:18420"/>
    </ligand>
</feature>
<evidence type="ECO:0000256" key="8">
    <source>
        <dbReference type="ARBA" id="ARBA00047883"/>
    </source>
</evidence>
<evidence type="ECO:0000256" key="4">
    <source>
        <dbReference type="ARBA" id="ARBA00022842"/>
    </source>
</evidence>
<keyword evidence="14" id="KW-1185">Reference proteome</keyword>
<dbReference type="GO" id="GO:0005737">
    <property type="term" value="C:cytoplasm"/>
    <property type="evidence" value="ECO:0007669"/>
    <property type="project" value="TreeGrafter"/>
</dbReference>
<evidence type="ECO:0000256" key="11">
    <source>
        <dbReference type="RuleBase" id="RU004253"/>
    </source>
</evidence>
<evidence type="ECO:0000313" key="13">
    <source>
        <dbReference type="EMBL" id="AFZ65811.1"/>
    </source>
</evidence>
<organism evidence="13 14">
    <name type="scientific">Deinococcus peraridilitoris (strain DSM 19664 / LMG 22246 / CIP 109416 / KR-200)</name>
    <dbReference type="NCBI Taxonomy" id="937777"/>
    <lineage>
        <taxon>Bacteria</taxon>
        <taxon>Thermotogati</taxon>
        <taxon>Deinococcota</taxon>
        <taxon>Deinococci</taxon>
        <taxon>Deinococcales</taxon>
        <taxon>Deinococcaceae</taxon>
        <taxon>Deinococcus</taxon>
    </lineage>
</organism>
<name>K9ZW67_DEIPD</name>
<evidence type="ECO:0000256" key="5">
    <source>
        <dbReference type="ARBA" id="ARBA00022977"/>
    </source>
</evidence>
<evidence type="ECO:0000256" key="3">
    <source>
        <dbReference type="ARBA" id="ARBA00022723"/>
    </source>
</evidence>
<feature type="binding site" evidence="9">
    <location>
        <begin position="133"/>
        <end position="135"/>
    </location>
    <ligand>
        <name>2-[(2R,5Z)-2-carboxy-4-methylthiazol-5(2H)-ylidene]ethyl phosphate</name>
        <dbReference type="ChEBI" id="CHEBI:62899"/>
    </ligand>
</feature>
<dbReference type="HAMAP" id="MF_00097">
    <property type="entry name" value="TMP_synthase"/>
    <property type="match status" value="1"/>
</dbReference>
<dbReference type="Gene3D" id="3.20.20.70">
    <property type="entry name" value="Aldolase class I"/>
    <property type="match status" value="1"/>
</dbReference>
<evidence type="ECO:0000256" key="1">
    <source>
        <dbReference type="ARBA" id="ARBA00005165"/>
    </source>
</evidence>
<comment type="pathway">
    <text evidence="1 9 11">Cofactor biosynthesis; thiamine diphosphate biosynthesis; thiamine phosphate from 4-amino-2-methyl-5-diphosphomethylpyrimidine and 4-methyl-5-(2-phosphoethyl)-thiazole: step 1/1.</text>
</comment>
<evidence type="ECO:0000256" key="7">
    <source>
        <dbReference type="ARBA" id="ARBA00047851"/>
    </source>
</evidence>
<comment type="catalytic activity">
    <reaction evidence="6 9 10">
        <text>4-methyl-5-(2-phosphooxyethyl)-thiazole + 4-amino-2-methyl-5-(diphosphooxymethyl)pyrimidine + H(+) = thiamine phosphate + diphosphate</text>
        <dbReference type="Rhea" id="RHEA:22328"/>
        <dbReference type="ChEBI" id="CHEBI:15378"/>
        <dbReference type="ChEBI" id="CHEBI:33019"/>
        <dbReference type="ChEBI" id="CHEBI:37575"/>
        <dbReference type="ChEBI" id="CHEBI:57841"/>
        <dbReference type="ChEBI" id="CHEBI:58296"/>
        <dbReference type="EC" id="2.5.1.3"/>
    </reaction>
</comment>
<evidence type="ECO:0000259" key="12">
    <source>
        <dbReference type="Pfam" id="PF02581"/>
    </source>
</evidence>
<dbReference type="InterPro" id="IPR013785">
    <property type="entry name" value="Aldolase_TIM"/>
</dbReference>
<dbReference type="GO" id="GO:0009228">
    <property type="term" value="P:thiamine biosynthetic process"/>
    <property type="evidence" value="ECO:0007669"/>
    <property type="project" value="UniProtKB-KW"/>
</dbReference>
<evidence type="ECO:0000256" key="6">
    <source>
        <dbReference type="ARBA" id="ARBA00047334"/>
    </source>
</evidence>
<feature type="binding site" evidence="9">
    <location>
        <begin position="37"/>
        <end position="41"/>
    </location>
    <ligand>
        <name>4-amino-2-methyl-5-(diphosphooxymethyl)pyrimidine</name>
        <dbReference type="ChEBI" id="CHEBI:57841"/>
    </ligand>
</feature>
<feature type="binding site" evidence="9">
    <location>
        <position position="163"/>
    </location>
    <ligand>
        <name>2-[(2R,5Z)-2-carboxy-4-methylthiazol-5(2H)-ylidene]ethyl phosphate</name>
        <dbReference type="ChEBI" id="CHEBI:62899"/>
    </ligand>
</feature>
<accession>K9ZW67</accession>
<dbReference type="GO" id="GO:0000287">
    <property type="term" value="F:magnesium ion binding"/>
    <property type="evidence" value="ECO:0007669"/>
    <property type="project" value="UniProtKB-UniRule"/>
</dbReference>
<evidence type="ECO:0000313" key="14">
    <source>
        <dbReference type="Proteomes" id="UP000010467"/>
    </source>
</evidence>
<keyword evidence="5 9" id="KW-0784">Thiamine biosynthesis</keyword>
<dbReference type="NCBIfam" id="TIGR00693">
    <property type="entry name" value="thiE"/>
    <property type="match status" value="1"/>
</dbReference>
<keyword evidence="2 9" id="KW-0808">Transferase</keyword>
<keyword evidence="3 9" id="KW-0479">Metal-binding</keyword>
<dbReference type="Proteomes" id="UP000010467">
    <property type="component" value="Chromosome"/>
</dbReference>
<comment type="catalytic activity">
    <reaction evidence="7 9 10">
        <text>2-(2-carboxy-4-methylthiazol-5-yl)ethyl phosphate + 4-amino-2-methyl-5-(diphosphooxymethyl)pyrimidine + 2 H(+) = thiamine phosphate + CO2 + diphosphate</text>
        <dbReference type="Rhea" id="RHEA:47848"/>
        <dbReference type="ChEBI" id="CHEBI:15378"/>
        <dbReference type="ChEBI" id="CHEBI:16526"/>
        <dbReference type="ChEBI" id="CHEBI:33019"/>
        <dbReference type="ChEBI" id="CHEBI:37575"/>
        <dbReference type="ChEBI" id="CHEBI:57841"/>
        <dbReference type="ChEBI" id="CHEBI:62890"/>
        <dbReference type="EC" id="2.5.1.3"/>
    </reaction>
</comment>
<gene>
    <name evidence="9" type="primary">thiE</name>
    <name evidence="13" type="ordered locus">Deipe_0208</name>
</gene>
<dbReference type="EC" id="2.5.1.3" evidence="9"/>
<dbReference type="STRING" id="937777.Deipe_0208"/>
<reference evidence="14" key="1">
    <citation type="submission" date="2012-03" db="EMBL/GenBank/DDBJ databases">
        <title>Complete sequence of chromosome of Deinococcus peraridilitoris DSM 19664.</title>
        <authorList>
            <person name="Lucas S."/>
            <person name="Copeland A."/>
            <person name="Lapidus A."/>
            <person name="Glavina del Rio T."/>
            <person name="Dalin E."/>
            <person name="Tice H."/>
            <person name="Bruce D."/>
            <person name="Goodwin L."/>
            <person name="Pitluck S."/>
            <person name="Peters L."/>
            <person name="Mikhailova N."/>
            <person name="Lu M."/>
            <person name="Kyrpides N."/>
            <person name="Mavromatis K."/>
            <person name="Ivanova N."/>
            <person name="Brettin T."/>
            <person name="Detter J.C."/>
            <person name="Han C."/>
            <person name="Larimer F."/>
            <person name="Land M."/>
            <person name="Hauser L."/>
            <person name="Markowitz V."/>
            <person name="Cheng J.-F."/>
            <person name="Hugenholtz P."/>
            <person name="Woyke T."/>
            <person name="Wu D."/>
            <person name="Pukall R."/>
            <person name="Steenblock K."/>
            <person name="Brambilla E."/>
            <person name="Klenk H.-P."/>
            <person name="Eisen J.A."/>
        </authorList>
    </citation>
    <scope>NUCLEOTIDE SEQUENCE [LARGE SCALE GENOMIC DNA]</scope>
    <source>
        <strain evidence="14">DSM 19664 / LMG 22246 / CIP 109416 / KR-200</strain>
    </source>
</reference>
<comment type="function">
    <text evidence="9">Condenses 4-methyl-5-(beta-hydroxyethyl)thiazole monophosphate (THZ-P) and 2-methyl-4-amino-5-hydroxymethyl pyrimidine pyrophosphate (HMP-PP) to form thiamine monophosphate (TMP).</text>
</comment>
<dbReference type="KEGG" id="dpd:Deipe_0208"/>
<dbReference type="OrthoDB" id="9812206at2"/>
<keyword evidence="4 9" id="KW-0460">Magnesium</keyword>
<comment type="catalytic activity">
    <reaction evidence="8 9 10">
        <text>2-[(2R,5Z)-2-carboxy-4-methylthiazol-5(2H)-ylidene]ethyl phosphate + 4-amino-2-methyl-5-(diphosphooxymethyl)pyrimidine + 2 H(+) = thiamine phosphate + CO2 + diphosphate</text>
        <dbReference type="Rhea" id="RHEA:47844"/>
        <dbReference type="ChEBI" id="CHEBI:15378"/>
        <dbReference type="ChEBI" id="CHEBI:16526"/>
        <dbReference type="ChEBI" id="CHEBI:33019"/>
        <dbReference type="ChEBI" id="CHEBI:37575"/>
        <dbReference type="ChEBI" id="CHEBI:57841"/>
        <dbReference type="ChEBI" id="CHEBI:62899"/>
        <dbReference type="EC" id="2.5.1.3"/>
    </reaction>
</comment>
<proteinExistence type="inferred from homology"/>
<dbReference type="GO" id="GO:0004789">
    <property type="term" value="F:thiamine-phosphate diphosphorylase activity"/>
    <property type="evidence" value="ECO:0007669"/>
    <property type="project" value="UniProtKB-UniRule"/>
</dbReference>
<feature type="binding site" evidence="9">
    <location>
        <position position="136"/>
    </location>
    <ligand>
        <name>4-amino-2-methyl-5-(diphosphooxymethyl)pyrimidine</name>
        <dbReference type="ChEBI" id="CHEBI:57841"/>
    </ligand>
</feature>
<dbReference type="AlphaFoldDB" id="K9ZW67"/>
<feature type="binding site" evidence="9">
    <location>
        <position position="107"/>
    </location>
    <ligand>
        <name>4-amino-2-methyl-5-(diphosphooxymethyl)pyrimidine</name>
        <dbReference type="ChEBI" id="CHEBI:57841"/>
    </ligand>
</feature>
<dbReference type="InterPro" id="IPR034291">
    <property type="entry name" value="TMP_synthase"/>
</dbReference>
<comment type="cofactor">
    <cofactor evidence="9">
        <name>Mg(2+)</name>
        <dbReference type="ChEBI" id="CHEBI:18420"/>
    </cofactor>
    <text evidence="9">Binds 1 Mg(2+) ion per subunit.</text>
</comment>
<dbReference type="GO" id="GO:0009229">
    <property type="term" value="P:thiamine diphosphate biosynthetic process"/>
    <property type="evidence" value="ECO:0007669"/>
    <property type="project" value="UniProtKB-UniRule"/>
</dbReference>
<dbReference type="PATRIC" id="fig|937777.3.peg.216"/>
<comment type="caution">
    <text evidence="9">Lacks conserved residue(s) required for the propagation of feature annotation.</text>
</comment>